<dbReference type="AlphaFoldDB" id="A0A315YNK1"/>
<sequence length="122" mass="14090">MSNSIVGEKSFRFAVRTVNLYKYLYEKKEYVLSRQILRSGTSIGANISEALEAQSDKDFLSKMCIALKETAETIYWLRLLHETEYITDIQFTSMNRDACELKAILSSIIKTKRSRMESGEDE</sequence>
<dbReference type="InterPro" id="IPR036583">
    <property type="entry name" value="23S_rRNA_IVS_sf"/>
</dbReference>
<gene>
    <name evidence="1" type="ORF">IE37_01267</name>
</gene>
<proteinExistence type="predicted"/>
<dbReference type="Proteomes" id="UP000245720">
    <property type="component" value="Unassembled WGS sequence"/>
</dbReference>
<dbReference type="PANTHER" id="PTHR38471:SF2">
    <property type="entry name" value="FOUR HELIX BUNDLE PROTEIN"/>
    <property type="match status" value="1"/>
</dbReference>
<dbReference type="EMBL" id="QGDI01000004">
    <property type="protein sequence ID" value="PWJ13462.1"/>
    <property type="molecule type" value="Genomic_DNA"/>
</dbReference>
<protein>
    <submittedName>
        <fullName evidence="1">Four helix bundle protein</fullName>
    </submittedName>
</protein>
<dbReference type="InterPro" id="IPR012657">
    <property type="entry name" value="23S_rRNA-intervening_sequence"/>
</dbReference>
<dbReference type="PANTHER" id="PTHR38471">
    <property type="entry name" value="FOUR HELIX BUNDLE PROTEIN"/>
    <property type="match status" value="1"/>
</dbReference>
<reference evidence="1 2" key="1">
    <citation type="submission" date="2018-05" db="EMBL/GenBank/DDBJ databases">
        <title>The Hungate 1000. A catalogue of reference genomes from the rumen microbiome.</title>
        <authorList>
            <person name="Kelly W."/>
        </authorList>
    </citation>
    <scope>NUCLEOTIDE SEQUENCE [LARGE SCALE GENOMIC DNA]</scope>
    <source>
        <strain evidence="1 2">SAb67</strain>
    </source>
</reference>
<name>A0A315YNK1_RUMFL</name>
<evidence type="ECO:0000313" key="1">
    <source>
        <dbReference type="EMBL" id="PWJ13462.1"/>
    </source>
</evidence>
<dbReference type="NCBIfam" id="TIGR02436">
    <property type="entry name" value="four helix bundle protein"/>
    <property type="match status" value="1"/>
</dbReference>
<dbReference type="OrthoDB" id="285993at2"/>
<dbReference type="PIRSF" id="PIRSF035652">
    <property type="entry name" value="CHP02436"/>
    <property type="match status" value="1"/>
</dbReference>
<comment type="caution">
    <text evidence="1">The sequence shown here is derived from an EMBL/GenBank/DDBJ whole genome shotgun (WGS) entry which is preliminary data.</text>
</comment>
<dbReference type="RefSeq" id="WP_109726089.1">
    <property type="nucleotide sequence ID" value="NZ_CACVSX010000002.1"/>
</dbReference>
<dbReference type="Gene3D" id="1.20.1440.60">
    <property type="entry name" value="23S rRNA-intervening sequence"/>
    <property type="match status" value="1"/>
</dbReference>
<evidence type="ECO:0000313" key="2">
    <source>
        <dbReference type="Proteomes" id="UP000245720"/>
    </source>
</evidence>
<dbReference type="Pfam" id="PF05635">
    <property type="entry name" value="23S_rRNA_IVP"/>
    <property type="match status" value="1"/>
</dbReference>
<accession>A0A315YNK1</accession>
<dbReference type="SUPFAM" id="SSF158446">
    <property type="entry name" value="IVS-encoded protein-like"/>
    <property type="match status" value="1"/>
</dbReference>
<organism evidence="1 2">
    <name type="scientific">Ruminococcus flavefaciens</name>
    <dbReference type="NCBI Taxonomy" id="1265"/>
    <lineage>
        <taxon>Bacteria</taxon>
        <taxon>Bacillati</taxon>
        <taxon>Bacillota</taxon>
        <taxon>Clostridia</taxon>
        <taxon>Eubacteriales</taxon>
        <taxon>Oscillospiraceae</taxon>
        <taxon>Ruminococcus</taxon>
    </lineage>
</organism>